<dbReference type="EMBL" id="LAZR01016175">
    <property type="protein sequence ID" value="KKM05621.1"/>
    <property type="molecule type" value="Genomic_DNA"/>
</dbReference>
<accession>A0A0F9JIM4</accession>
<evidence type="ECO:0000313" key="1">
    <source>
        <dbReference type="EMBL" id="KKM05621.1"/>
    </source>
</evidence>
<protein>
    <submittedName>
        <fullName evidence="1">Uncharacterized protein</fullName>
    </submittedName>
</protein>
<sequence>MSLRDTCTVEVAHGEGAMYSFHHEVIRAGADTGPGGEIRVVGLDQPDAKVIQWSTVQGGTIVLKIPGHAYNAGFNWSVTGAYAKAEYQVHVVRGMEKRDGWFYVHTHNVASFDVRS</sequence>
<comment type="caution">
    <text evidence="1">The sequence shown here is derived from an EMBL/GenBank/DDBJ whole genome shotgun (WGS) entry which is preliminary data.</text>
</comment>
<dbReference type="AlphaFoldDB" id="A0A0F9JIM4"/>
<proteinExistence type="predicted"/>
<name>A0A0F9JIM4_9ZZZZ</name>
<gene>
    <name evidence="1" type="ORF">LCGC14_1752220</name>
</gene>
<organism evidence="1">
    <name type="scientific">marine sediment metagenome</name>
    <dbReference type="NCBI Taxonomy" id="412755"/>
    <lineage>
        <taxon>unclassified sequences</taxon>
        <taxon>metagenomes</taxon>
        <taxon>ecological metagenomes</taxon>
    </lineage>
</organism>
<reference evidence="1" key="1">
    <citation type="journal article" date="2015" name="Nature">
        <title>Complex archaea that bridge the gap between prokaryotes and eukaryotes.</title>
        <authorList>
            <person name="Spang A."/>
            <person name="Saw J.H."/>
            <person name="Jorgensen S.L."/>
            <person name="Zaremba-Niedzwiedzka K."/>
            <person name="Martijn J."/>
            <person name="Lind A.E."/>
            <person name="van Eijk R."/>
            <person name="Schleper C."/>
            <person name="Guy L."/>
            <person name="Ettema T.J."/>
        </authorList>
    </citation>
    <scope>NUCLEOTIDE SEQUENCE</scope>
</reference>